<feature type="region of interest" description="Disordered" evidence="6">
    <location>
        <begin position="539"/>
        <end position="564"/>
    </location>
</feature>
<dbReference type="PIRSF" id="PIRSF018169">
    <property type="entry name" value="PAF_acetylhydrolase"/>
    <property type="match status" value="1"/>
</dbReference>
<reference evidence="7" key="1">
    <citation type="submission" date="2023-06" db="EMBL/GenBank/DDBJ databases">
        <title>Genome-scale phylogeny and comparative genomics of the fungal order Sordariales.</title>
        <authorList>
            <consortium name="Lawrence Berkeley National Laboratory"/>
            <person name="Hensen N."/>
            <person name="Bonometti L."/>
            <person name="Westerberg I."/>
            <person name="Brannstrom I.O."/>
            <person name="Guillou S."/>
            <person name="Cros-Aarteil S."/>
            <person name="Calhoun S."/>
            <person name="Haridas S."/>
            <person name="Kuo A."/>
            <person name="Mondo S."/>
            <person name="Pangilinan J."/>
            <person name="Riley R."/>
            <person name="Labutti K."/>
            <person name="Andreopoulos B."/>
            <person name="Lipzen A."/>
            <person name="Chen C."/>
            <person name="Yanf M."/>
            <person name="Daum C."/>
            <person name="Ng V."/>
            <person name="Clum A."/>
            <person name="Steindorff A."/>
            <person name="Ohm R."/>
            <person name="Martin F."/>
            <person name="Silar P."/>
            <person name="Natvig D."/>
            <person name="Lalanne C."/>
            <person name="Gautier V."/>
            <person name="Ament-Velasquez S.L."/>
            <person name="Kruys A."/>
            <person name="Hutchinson M.I."/>
            <person name="Powell A.J."/>
            <person name="Barry K."/>
            <person name="Miller A.N."/>
            <person name="Grigoriev I.V."/>
            <person name="Debuchy R."/>
            <person name="Gladieux P."/>
            <person name="Thoren M.H."/>
            <person name="Johannesson H."/>
        </authorList>
    </citation>
    <scope>NUCLEOTIDE SEQUENCE</scope>
    <source>
        <strain evidence="7">SMH4607-1</strain>
    </source>
</reference>
<dbReference type="EMBL" id="JAUKUA010000003">
    <property type="protein sequence ID" value="KAK0719906.1"/>
    <property type="molecule type" value="Genomic_DNA"/>
</dbReference>
<feature type="region of interest" description="Disordered" evidence="6">
    <location>
        <begin position="472"/>
        <end position="493"/>
    </location>
</feature>
<evidence type="ECO:0000313" key="8">
    <source>
        <dbReference type="Proteomes" id="UP001172102"/>
    </source>
</evidence>
<protein>
    <recommendedName>
        <fullName evidence="4">Putative phospholipase</fullName>
        <ecNumber evidence="4">3.1.1.47</ecNumber>
    </recommendedName>
</protein>
<feature type="active site" description="Nucleophile" evidence="5">
    <location>
        <position position="271"/>
    </location>
</feature>
<dbReference type="PANTHER" id="PTHR10272">
    <property type="entry name" value="PLATELET-ACTIVATING FACTOR ACETYLHYDROLASE"/>
    <property type="match status" value="1"/>
</dbReference>
<comment type="similarity">
    <text evidence="4">Belongs to the serine esterase family.</text>
</comment>
<feature type="active site" description="Charge relay system" evidence="5">
    <location>
        <position position="413"/>
    </location>
</feature>
<organism evidence="7 8">
    <name type="scientific">Lasiosphaeris hirsuta</name>
    <dbReference type="NCBI Taxonomy" id="260670"/>
    <lineage>
        <taxon>Eukaryota</taxon>
        <taxon>Fungi</taxon>
        <taxon>Dikarya</taxon>
        <taxon>Ascomycota</taxon>
        <taxon>Pezizomycotina</taxon>
        <taxon>Sordariomycetes</taxon>
        <taxon>Sordariomycetidae</taxon>
        <taxon>Sordariales</taxon>
        <taxon>Lasiosphaeriaceae</taxon>
        <taxon>Lasiosphaeris</taxon>
    </lineage>
</organism>
<feature type="compositionally biased region" description="Acidic residues" evidence="6">
    <location>
        <begin position="472"/>
        <end position="487"/>
    </location>
</feature>
<name>A0AA40AQ31_9PEZI</name>
<feature type="compositionally biased region" description="Basic and acidic residues" evidence="6">
    <location>
        <begin position="540"/>
        <end position="561"/>
    </location>
</feature>
<dbReference type="GO" id="GO:0016042">
    <property type="term" value="P:lipid catabolic process"/>
    <property type="evidence" value="ECO:0007669"/>
    <property type="project" value="UniProtKB-KW"/>
</dbReference>
<gene>
    <name evidence="7" type="ORF">B0H67DRAFT_485154</name>
</gene>
<sequence>MASLLSRLSPVPAFPEYTGPHKVGTVDVEIPVSGLDAPSSTPDGAWDIHTVQFRIFYPAVPDSHGKRIMWLPAPQRHHISAYTQFLGAGNILASVLSFLPRHLHYTSIPVHKNATILHPAPETPQSRWPTVIFSHGLGGNRNAYSHLAGSLASHGVVVICPEHRDGSAALSLIRDPKNQDRFFTRSTRQMVPYVRIPHSQTTETWEARDKQLRVRLWELGLGFEAILGLDRGDEAIIRSNMNNSTPTTALSQLTGILDIHEPGRIIFAGHSFGAATMVQLLKSTYYASHASISSMAHPLFTPHPSSAIAKQIAPSSPLILLDMWCFPLISAATAPLYKLPLPCYASPSAPGGSALLAVESEGFYKWTDHLHTKARILSPDPSHPVVTADAFVRPETGLELAKPYFFYVQHSAHLNQSDFGILFPWLTKRVFGAEQPERCLRLNLRAQLQFLRGNEFPVARTWAGDLVDGFEEVEKDGDGSESEESEDENKGLRDGLSDDWAIFNRIASDDGALVEAWRWIDIVGLGDKASPSELEVLTGTREKKEEAQAEEGERTMEREMEPSLAGAAPLAEGAKKAVHAVGGMNMDTATKRS</sequence>
<dbReference type="InterPro" id="IPR016715">
    <property type="entry name" value="PAF_acetylhydro_eukaryote"/>
</dbReference>
<dbReference type="GO" id="GO:0003847">
    <property type="term" value="F:1-alkyl-2-acetylglycerophosphocholine esterase activity"/>
    <property type="evidence" value="ECO:0007669"/>
    <property type="project" value="UniProtKB-UniRule"/>
</dbReference>
<comment type="caution">
    <text evidence="7">The sequence shown here is derived from an EMBL/GenBank/DDBJ whole genome shotgun (WGS) entry which is preliminary data.</text>
</comment>
<accession>A0AA40AQ31</accession>
<proteinExistence type="inferred from homology"/>
<dbReference type="Proteomes" id="UP001172102">
    <property type="component" value="Unassembled WGS sequence"/>
</dbReference>
<keyword evidence="1 4" id="KW-0378">Hydrolase</keyword>
<keyword evidence="8" id="KW-1185">Reference proteome</keyword>
<dbReference type="Pfam" id="PF03403">
    <property type="entry name" value="PAF-AH_p_II"/>
    <property type="match status" value="1"/>
</dbReference>
<keyword evidence="2 4" id="KW-0442">Lipid degradation</keyword>
<evidence type="ECO:0000256" key="2">
    <source>
        <dbReference type="ARBA" id="ARBA00022963"/>
    </source>
</evidence>
<evidence type="ECO:0000256" key="1">
    <source>
        <dbReference type="ARBA" id="ARBA00022801"/>
    </source>
</evidence>
<evidence type="ECO:0000313" key="7">
    <source>
        <dbReference type="EMBL" id="KAK0719906.1"/>
    </source>
</evidence>
<dbReference type="AlphaFoldDB" id="A0AA40AQ31"/>
<keyword evidence="3 4" id="KW-0443">Lipid metabolism</keyword>
<comment type="catalytic activity">
    <reaction evidence="4">
        <text>a 1-O-alkyl-2-acetyl-sn-glycero-3-phosphocholine + H2O = a 1-O-alkyl-sn-glycero-3-phosphocholine + acetate + H(+)</text>
        <dbReference type="Rhea" id="RHEA:17777"/>
        <dbReference type="ChEBI" id="CHEBI:15377"/>
        <dbReference type="ChEBI" id="CHEBI:15378"/>
        <dbReference type="ChEBI" id="CHEBI:30089"/>
        <dbReference type="ChEBI" id="CHEBI:30909"/>
        <dbReference type="ChEBI" id="CHEBI:36707"/>
        <dbReference type="EC" id="3.1.1.47"/>
    </reaction>
</comment>
<dbReference type="PANTHER" id="PTHR10272:SF7">
    <property type="entry name" value="PHOSPHOLIPASE-RELATED"/>
    <property type="match status" value="1"/>
</dbReference>
<feature type="active site" description="Charge relay system" evidence="5">
    <location>
        <position position="322"/>
    </location>
</feature>
<evidence type="ECO:0000256" key="3">
    <source>
        <dbReference type="ARBA" id="ARBA00023098"/>
    </source>
</evidence>
<evidence type="ECO:0000256" key="6">
    <source>
        <dbReference type="SAM" id="MobiDB-lite"/>
    </source>
</evidence>
<dbReference type="InterPro" id="IPR029058">
    <property type="entry name" value="AB_hydrolase_fold"/>
</dbReference>
<dbReference type="EC" id="3.1.1.47" evidence="4"/>
<dbReference type="SUPFAM" id="SSF53474">
    <property type="entry name" value="alpha/beta-Hydrolases"/>
    <property type="match status" value="1"/>
</dbReference>
<evidence type="ECO:0000256" key="4">
    <source>
        <dbReference type="PIRNR" id="PIRNR018169"/>
    </source>
</evidence>
<evidence type="ECO:0000256" key="5">
    <source>
        <dbReference type="PIRSR" id="PIRSR018169-1"/>
    </source>
</evidence>
<dbReference type="Gene3D" id="3.40.50.1820">
    <property type="entry name" value="alpha/beta hydrolase"/>
    <property type="match status" value="1"/>
</dbReference>